<sequence length="474" mass="52890">MQSNGSDSSVQQQEEQQTKNDKKLCNLHALAEKKKRREIRDGDFQLYPLNCSHDFSEAQDKATLFLAKSFGRSDLLSFISTVPENKRLALFQSLLFEACGRTVNLVNRVVRGVTCALDSLDNSVQAVRLNLSGSSLVGSILPSLGSLQNLLHLDLSSNHLSGPIPPTLSNLVAKFDNLRSPKIFMASTLHSSTKETENLKKSFGPPRELHVQVTRSMPPQQIEIFKSLEGWAKNNILMHLKPVEKCWQPQDSLPLPEPDGVENQVKELRERARKIPDDYFVVLVGDMITEETPKICVISAMMHPVRLPAMWREQSQEHSVQSRDFQQMASSKMILSAGWVSSRGPKYTTNMVFELSRPKMTVSSLATMRSQQPRPSLRSRPSSTPPTTSTNPTSTNASSGLVLHQGPCCLFKRKRVVFLKQLSSGLLLVTGPVKINGVPLRRVNQSYMIATSTKVHISGLNVEKIDDKYFAKNV</sequence>
<keyword evidence="15" id="KW-0443">Lipid metabolism</keyword>
<evidence type="ECO:0000313" key="19">
    <source>
        <dbReference type="EMBL" id="RXH89088.1"/>
    </source>
</evidence>
<comment type="caution">
    <text evidence="19">The sequence shown here is derived from an EMBL/GenBank/DDBJ whole genome shotgun (WGS) entry which is preliminary data.</text>
</comment>
<dbReference type="InterPro" id="IPR012348">
    <property type="entry name" value="RNR-like"/>
</dbReference>
<comment type="cofactor">
    <cofactor evidence="1">
        <name>Fe(2+)</name>
        <dbReference type="ChEBI" id="CHEBI:29033"/>
    </cofactor>
</comment>
<evidence type="ECO:0000256" key="13">
    <source>
        <dbReference type="ARBA" id="ARBA00023002"/>
    </source>
</evidence>
<keyword evidence="8" id="KW-0150">Chloroplast</keyword>
<dbReference type="GO" id="GO:0006633">
    <property type="term" value="P:fatty acid biosynthetic process"/>
    <property type="evidence" value="ECO:0007669"/>
    <property type="project" value="UniProtKB-KW"/>
</dbReference>
<comment type="similarity">
    <text evidence="5">Belongs to the fatty acid desaturase type 2 family.</text>
</comment>
<dbReference type="Pfam" id="PF00560">
    <property type="entry name" value="LRR_1"/>
    <property type="match status" value="1"/>
</dbReference>
<evidence type="ECO:0000256" key="17">
    <source>
        <dbReference type="SAM" id="MobiDB-lite"/>
    </source>
</evidence>
<keyword evidence="10" id="KW-0479">Metal-binding</keyword>
<dbReference type="GO" id="GO:0003735">
    <property type="term" value="F:structural constituent of ribosome"/>
    <property type="evidence" value="ECO:0007669"/>
    <property type="project" value="InterPro"/>
</dbReference>
<dbReference type="GO" id="GO:0006412">
    <property type="term" value="P:translation"/>
    <property type="evidence" value="ECO:0007669"/>
    <property type="project" value="InterPro"/>
</dbReference>
<feature type="compositionally biased region" description="Polar residues" evidence="17">
    <location>
        <begin position="1"/>
        <end position="10"/>
    </location>
</feature>
<evidence type="ECO:0000256" key="3">
    <source>
        <dbReference type="ARBA" id="ARBA00004872"/>
    </source>
</evidence>
<feature type="region of interest" description="Disordered" evidence="17">
    <location>
        <begin position="1"/>
        <end position="22"/>
    </location>
</feature>
<dbReference type="GO" id="GO:0046872">
    <property type="term" value="F:metal ion binding"/>
    <property type="evidence" value="ECO:0007669"/>
    <property type="project" value="UniProtKB-KW"/>
</dbReference>
<dbReference type="InterPro" id="IPR005067">
    <property type="entry name" value="Fatty_acid_desaturase-2"/>
</dbReference>
<dbReference type="SUPFAM" id="SSF52058">
    <property type="entry name" value="L domain-like"/>
    <property type="match status" value="1"/>
</dbReference>
<gene>
    <name evidence="19" type="ORF">DVH24_006066</name>
</gene>
<evidence type="ECO:0000259" key="18">
    <source>
        <dbReference type="Pfam" id="PF03195"/>
    </source>
</evidence>
<dbReference type="GO" id="GO:0045300">
    <property type="term" value="F:stearoyl-[ACP] desaturase activity"/>
    <property type="evidence" value="ECO:0007669"/>
    <property type="project" value="InterPro"/>
</dbReference>
<dbReference type="GO" id="GO:0005840">
    <property type="term" value="C:ribosome"/>
    <property type="evidence" value="ECO:0007669"/>
    <property type="project" value="InterPro"/>
</dbReference>
<dbReference type="InterPro" id="IPR000915">
    <property type="entry name" value="60S_ribosomal_eL6"/>
</dbReference>
<evidence type="ECO:0000256" key="15">
    <source>
        <dbReference type="ARBA" id="ARBA00023098"/>
    </source>
</evidence>
<dbReference type="EMBL" id="RDQH01000335">
    <property type="protein sequence ID" value="RXH89088.1"/>
    <property type="molecule type" value="Genomic_DNA"/>
</dbReference>
<evidence type="ECO:0000256" key="11">
    <source>
        <dbReference type="ARBA" id="ARBA00022832"/>
    </source>
</evidence>
<dbReference type="Proteomes" id="UP000290289">
    <property type="component" value="Chromosome 9"/>
</dbReference>
<comment type="similarity">
    <text evidence="4">Belongs to the LOB domain-containing protein family.</text>
</comment>
<dbReference type="InterPro" id="IPR008991">
    <property type="entry name" value="Translation_prot_SH3-like_sf"/>
</dbReference>
<evidence type="ECO:0000256" key="4">
    <source>
        <dbReference type="ARBA" id="ARBA00005474"/>
    </source>
</evidence>
<dbReference type="SUPFAM" id="SSF50104">
    <property type="entry name" value="Translation proteins SH3-like domain"/>
    <property type="match status" value="1"/>
</dbReference>
<dbReference type="InterPro" id="IPR001611">
    <property type="entry name" value="Leu-rich_rpt"/>
</dbReference>
<dbReference type="InterPro" id="IPR004883">
    <property type="entry name" value="LOB"/>
</dbReference>
<comment type="similarity">
    <text evidence="6">Belongs to the eukaryotic ribosomal protein eL6 family.</text>
</comment>
<evidence type="ECO:0000313" key="20">
    <source>
        <dbReference type="Proteomes" id="UP000290289"/>
    </source>
</evidence>
<dbReference type="GO" id="GO:0009570">
    <property type="term" value="C:chloroplast stroma"/>
    <property type="evidence" value="ECO:0007669"/>
    <property type="project" value="TreeGrafter"/>
</dbReference>
<evidence type="ECO:0000256" key="16">
    <source>
        <dbReference type="ARBA" id="ARBA00023160"/>
    </source>
</evidence>
<feature type="compositionally biased region" description="Low complexity" evidence="17">
    <location>
        <begin position="369"/>
        <end position="399"/>
    </location>
</feature>
<comment type="subcellular location">
    <subcellularLocation>
        <location evidence="2">Plastid</location>
        <location evidence="2">Chloroplast</location>
    </subcellularLocation>
</comment>
<keyword evidence="7" id="KW-0444">Lipid biosynthesis</keyword>
<dbReference type="Pfam" id="PF03195">
    <property type="entry name" value="LOB"/>
    <property type="match status" value="1"/>
</dbReference>
<dbReference type="InterPro" id="IPR032675">
    <property type="entry name" value="LRR_dom_sf"/>
</dbReference>
<dbReference type="Pfam" id="PF01159">
    <property type="entry name" value="Ribosomal_L6e"/>
    <property type="match status" value="1"/>
</dbReference>
<dbReference type="STRING" id="3750.A0A498J0K1"/>
<dbReference type="SUPFAM" id="SSF47240">
    <property type="entry name" value="Ferritin-like"/>
    <property type="match status" value="1"/>
</dbReference>
<keyword evidence="20" id="KW-1185">Reference proteome</keyword>
<evidence type="ECO:0000256" key="5">
    <source>
        <dbReference type="ARBA" id="ARBA00008749"/>
    </source>
</evidence>
<organism evidence="19 20">
    <name type="scientific">Malus domestica</name>
    <name type="common">Apple</name>
    <name type="synonym">Pyrus malus</name>
    <dbReference type="NCBI Taxonomy" id="3750"/>
    <lineage>
        <taxon>Eukaryota</taxon>
        <taxon>Viridiplantae</taxon>
        <taxon>Streptophyta</taxon>
        <taxon>Embryophyta</taxon>
        <taxon>Tracheophyta</taxon>
        <taxon>Spermatophyta</taxon>
        <taxon>Magnoliopsida</taxon>
        <taxon>eudicotyledons</taxon>
        <taxon>Gunneridae</taxon>
        <taxon>Pentapetalae</taxon>
        <taxon>rosids</taxon>
        <taxon>fabids</taxon>
        <taxon>Rosales</taxon>
        <taxon>Rosaceae</taxon>
        <taxon>Amygdaloideae</taxon>
        <taxon>Maleae</taxon>
        <taxon>Malus</taxon>
    </lineage>
</organism>
<dbReference type="Gene3D" id="2.30.30.30">
    <property type="match status" value="1"/>
</dbReference>
<reference evidence="19 20" key="1">
    <citation type="submission" date="2018-10" db="EMBL/GenBank/DDBJ databases">
        <title>A high-quality apple genome assembly.</title>
        <authorList>
            <person name="Hu J."/>
        </authorList>
    </citation>
    <scope>NUCLEOTIDE SEQUENCE [LARGE SCALE GENOMIC DNA]</scope>
    <source>
        <strain evidence="20">cv. HFTH1</strain>
        <tissue evidence="19">Young leaf</tissue>
    </source>
</reference>
<dbReference type="Pfam" id="PF03405">
    <property type="entry name" value="FA_desaturase_2"/>
    <property type="match status" value="1"/>
</dbReference>
<proteinExistence type="inferred from homology"/>
<dbReference type="Gene3D" id="1.10.620.20">
    <property type="entry name" value="Ribonucleotide Reductase, subunit A"/>
    <property type="match status" value="1"/>
</dbReference>
<dbReference type="Gene3D" id="3.80.10.10">
    <property type="entry name" value="Ribonuclease Inhibitor"/>
    <property type="match status" value="1"/>
</dbReference>
<keyword evidence="16" id="KW-0275">Fatty acid biosynthesis</keyword>
<dbReference type="InterPro" id="IPR014722">
    <property type="entry name" value="Rib_uL2_dom2"/>
</dbReference>
<evidence type="ECO:0000256" key="7">
    <source>
        <dbReference type="ARBA" id="ARBA00022516"/>
    </source>
</evidence>
<keyword evidence="9" id="KW-0934">Plastid</keyword>
<keyword evidence="14" id="KW-0408">Iron</keyword>
<evidence type="ECO:0000256" key="1">
    <source>
        <dbReference type="ARBA" id="ARBA00001954"/>
    </source>
</evidence>
<evidence type="ECO:0000256" key="10">
    <source>
        <dbReference type="ARBA" id="ARBA00022723"/>
    </source>
</evidence>
<evidence type="ECO:0000256" key="8">
    <source>
        <dbReference type="ARBA" id="ARBA00022528"/>
    </source>
</evidence>
<keyword evidence="12" id="KW-0809">Transit peptide</keyword>
<comment type="pathway">
    <text evidence="3">Lipid metabolism; fatty acid metabolism.</text>
</comment>
<evidence type="ECO:0000256" key="12">
    <source>
        <dbReference type="ARBA" id="ARBA00022946"/>
    </source>
</evidence>
<keyword evidence="13" id="KW-0560">Oxidoreductase</keyword>
<name>A0A498J0K1_MALDO</name>
<dbReference type="PANTHER" id="PTHR31155:SF27">
    <property type="entry name" value="STEAROYL-[ACYL-CARRIER-PROTEIN] 9-DESATURASE 5, CHLOROPLASTIC"/>
    <property type="match status" value="1"/>
</dbReference>
<dbReference type="AlphaFoldDB" id="A0A498J0K1"/>
<dbReference type="PANTHER" id="PTHR31155">
    <property type="entry name" value="ACYL- ACYL-CARRIER-PROTEIN DESATURASE-RELATED"/>
    <property type="match status" value="1"/>
</dbReference>
<dbReference type="InterPro" id="IPR009078">
    <property type="entry name" value="Ferritin-like_SF"/>
</dbReference>
<feature type="region of interest" description="Disordered" evidence="17">
    <location>
        <begin position="364"/>
        <end position="399"/>
    </location>
</feature>
<protein>
    <recommendedName>
        <fullName evidence="18">LOB domain-containing protein</fullName>
    </recommendedName>
</protein>
<evidence type="ECO:0000256" key="2">
    <source>
        <dbReference type="ARBA" id="ARBA00004229"/>
    </source>
</evidence>
<accession>A0A498J0K1</accession>
<keyword evidence="11" id="KW-0276">Fatty acid metabolism</keyword>
<evidence type="ECO:0000256" key="14">
    <source>
        <dbReference type="ARBA" id="ARBA00023004"/>
    </source>
</evidence>
<evidence type="ECO:0000256" key="6">
    <source>
        <dbReference type="ARBA" id="ARBA00010592"/>
    </source>
</evidence>
<evidence type="ECO:0000256" key="9">
    <source>
        <dbReference type="ARBA" id="ARBA00022640"/>
    </source>
</evidence>
<feature type="domain" description="LOB" evidence="18">
    <location>
        <begin position="54"/>
        <end position="112"/>
    </location>
</feature>